<proteinExistence type="predicted"/>
<dbReference type="OrthoDB" id="4137977at2759"/>
<evidence type="ECO:0008006" key="3">
    <source>
        <dbReference type="Google" id="ProtNLM"/>
    </source>
</evidence>
<reference evidence="1" key="1">
    <citation type="submission" date="2020-02" db="EMBL/GenBank/DDBJ databases">
        <authorList>
            <person name="Palmer J.M."/>
        </authorList>
    </citation>
    <scope>NUCLEOTIDE SEQUENCE</scope>
    <source>
        <strain evidence="1">EPUS1.4</strain>
        <tissue evidence="1">Thallus</tissue>
    </source>
</reference>
<gene>
    <name evidence="1" type="ORF">GJ744_002234</name>
</gene>
<keyword evidence="2" id="KW-1185">Reference proteome</keyword>
<dbReference type="AlphaFoldDB" id="A0A8H7E0K1"/>
<evidence type="ECO:0000313" key="2">
    <source>
        <dbReference type="Proteomes" id="UP000606974"/>
    </source>
</evidence>
<accession>A0A8H7E0K1</accession>
<sequence>MAQSATTNPFASKVLIFTVGPKKAPFNIHEALLQAKTKFFDIHTQPNGGTCEVPSKELELERTFKSESSPSTDNDASEPAIVGIATPGLTATSDSTAANQNDAMIIKADYHLDTHFVKAFAIFVDWLYNVPPTQPKNPSQCKTLIQAYLLALQYQAFGLQNLLLDCIRCYHIEHQVNFDFFFIYLLNRHGDDVDCKLITYFVDQIAYEIADSNVEEFDKSNLGLDYFLRERSQGKVRAAFFHALAKIATAGKKGEKIVDPAVALKHDYYV</sequence>
<evidence type="ECO:0000313" key="1">
    <source>
        <dbReference type="EMBL" id="KAF7504430.1"/>
    </source>
</evidence>
<protein>
    <recommendedName>
        <fullName evidence="3">BTB domain-containing protein</fullName>
    </recommendedName>
</protein>
<dbReference type="EMBL" id="JAACFV010000138">
    <property type="protein sequence ID" value="KAF7504430.1"/>
    <property type="molecule type" value="Genomic_DNA"/>
</dbReference>
<dbReference type="Proteomes" id="UP000606974">
    <property type="component" value="Unassembled WGS sequence"/>
</dbReference>
<name>A0A8H7E0K1_9EURO</name>
<comment type="caution">
    <text evidence="1">The sequence shown here is derived from an EMBL/GenBank/DDBJ whole genome shotgun (WGS) entry which is preliminary data.</text>
</comment>
<organism evidence="1 2">
    <name type="scientific">Endocarpon pusillum</name>
    <dbReference type="NCBI Taxonomy" id="364733"/>
    <lineage>
        <taxon>Eukaryota</taxon>
        <taxon>Fungi</taxon>
        <taxon>Dikarya</taxon>
        <taxon>Ascomycota</taxon>
        <taxon>Pezizomycotina</taxon>
        <taxon>Eurotiomycetes</taxon>
        <taxon>Chaetothyriomycetidae</taxon>
        <taxon>Verrucariales</taxon>
        <taxon>Verrucariaceae</taxon>
        <taxon>Endocarpon</taxon>
    </lineage>
</organism>